<feature type="binding site" evidence="11">
    <location>
        <position position="159"/>
    </location>
    <ligand>
        <name>Mg(2+)</name>
        <dbReference type="ChEBI" id="CHEBI:18420"/>
    </ligand>
</feature>
<evidence type="ECO:0000256" key="6">
    <source>
        <dbReference type="ARBA" id="ARBA00022827"/>
    </source>
</evidence>
<name>A0A0S3PZR3_9BRAD</name>
<keyword evidence="4 10" id="KW-0808">Transferase</keyword>
<evidence type="ECO:0000256" key="11">
    <source>
        <dbReference type="PIRSR" id="PIRSR006268-2"/>
    </source>
</evidence>
<sequence>MRPRHSDAVIVHALGGATMGTTWSVKIVAPDGADTTKLSKAIEIELDIVDVQMSPWRADSNITRFNDCEADRWQTIPRDFFKVLSFAQALAVKTGGAYDPTAGHLVNLWGFGPPQVNERPPSAEAIADALTRCGYEKLRLDTKTHTAYQPGGITLDLSSIAKGFAVDQIARLLESIGLIDYLVEVGGELRGSGMKPDATPWWVTLETPGAARETVVALHGLSVATSGEAQRYFDRDDARYSHTIDPRDGWPVRNGVVSVTVVGDECMVADAWATALTVLGPDTGLALAEQTGVAASMIWREGDIREAATSRFAALEQE</sequence>
<keyword evidence="6 10" id="KW-0274">FAD</keyword>
<dbReference type="EC" id="2.7.1.180" evidence="1 10"/>
<dbReference type="GO" id="GO:0016740">
    <property type="term" value="F:transferase activity"/>
    <property type="evidence" value="ECO:0007669"/>
    <property type="project" value="UniProtKB-UniRule"/>
</dbReference>
<evidence type="ECO:0000256" key="2">
    <source>
        <dbReference type="ARBA" id="ARBA00016337"/>
    </source>
</evidence>
<comment type="catalytic activity">
    <reaction evidence="9 10">
        <text>L-threonyl-[protein] + FAD = FMN-L-threonyl-[protein] + AMP + H(+)</text>
        <dbReference type="Rhea" id="RHEA:36847"/>
        <dbReference type="Rhea" id="RHEA-COMP:11060"/>
        <dbReference type="Rhea" id="RHEA-COMP:11061"/>
        <dbReference type="ChEBI" id="CHEBI:15378"/>
        <dbReference type="ChEBI" id="CHEBI:30013"/>
        <dbReference type="ChEBI" id="CHEBI:57692"/>
        <dbReference type="ChEBI" id="CHEBI:74257"/>
        <dbReference type="ChEBI" id="CHEBI:456215"/>
        <dbReference type="EC" id="2.7.1.180"/>
    </reaction>
</comment>
<keyword evidence="12" id="KW-0449">Lipoprotein</keyword>
<dbReference type="KEGG" id="vgo:GJW-30_1_03986"/>
<dbReference type="InterPro" id="IPR003374">
    <property type="entry name" value="ApbE-like_sf"/>
</dbReference>
<dbReference type="EMBL" id="AP014946">
    <property type="protein sequence ID" value="BAT61429.1"/>
    <property type="molecule type" value="Genomic_DNA"/>
</dbReference>
<gene>
    <name evidence="12" type="primary">apbE</name>
    <name evidence="12" type="ORF">GJW-30_1_03986</name>
</gene>
<evidence type="ECO:0000313" key="13">
    <source>
        <dbReference type="Proteomes" id="UP000236884"/>
    </source>
</evidence>
<dbReference type="GO" id="GO:0046872">
    <property type="term" value="F:metal ion binding"/>
    <property type="evidence" value="ECO:0007669"/>
    <property type="project" value="UniProtKB-UniRule"/>
</dbReference>
<evidence type="ECO:0000256" key="1">
    <source>
        <dbReference type="ARBA" id="ARBA00011955"/>
    </source>
</evidence>
<proteinExistence type="inferred from homology"/>
<feature type="binding site" evidence="11">
    <location>
        <position position="270"/>
    </location>
    <ligand>
        <name>Mg(2+)</name>
        <dbReference type="ChEBI" id="CHEBI:18420"/>
    </ligand>
</feature>
<comment type="cofactor">
    <cofactor evidence="11">
        <name>Mg(2+)</name>
        <dbReference type="ChEBI" id="CHEBI:18420"/>
    </cofactor>
    <cofactor evidence="11">
        <name>Mn(2+)</name>
        <dbReference type="ChEBI" id="CHEBI:29035"/>
    </cofactor>
    <text evidence="11">Magnesium. Can also use manganese.</text>
</comment>
<keyword evidence="3 10" id="KW-0285">Flavoprotein</keyword>
<dbReference type="InterPro" id="IPR024932">
    <property type="entry name" value="ApbE"/>
</dbReference>
<reference evidence="12 13" key="1">
    <citation type="submission" date="2015-08" db="EMBL/GenBank/DDBJ databases">
        <title>Investigation of the bacterial diversity of lava forest soil.</title>
        <authorList>
            <person name="Lee J.S."/>
        </authorList>
    </citation>
    <scope>NUCLEOTIDE SEQUENCE [LARGE SCALE GENOMIC DNA]</scope>
    <source>
        <strain evidence="12 13">GJW-30</strain>
    </source>
</reference>
<keyword evidence="13" id="KW-1185">Reference proteome</keyword>
<evidence type="ECO:0000256" key="3">
    <source>
        <dbReference type="ARBA" id="ARBA00022630"/>
    </source>
</evidence>
<evidence type="ECO:0000256" key="4">
    <source>
        <dbReference type="ARBA" id="ARBA00022679"/>
    </source>
</evidence>
<evidence type="ECO:0000256" key="5">
    <source>
        <dbReference type="ARBA" id="ARBA00022723"/>
    </source>
</evidence>
<keyword evidence="7 10" id="KW-0460">Magnesium</keyword>
<evidence type="ECO:0000256" key="8">
    <source>
        <dbReference type="ARBA" id="ARBA00031306"/>
    </source>
</evidence>
<dbReference type="SUPFAM" id="SSF143631">
    <property type="entry name" value="ApbE-like"/>
    <property type="match status" value="1"/>
</dbReference>
<organism evidence="12 13">
    <name type="scientific">Variibacter gotjawalensis</name>
    <dbReference type="NCBI Taxonomy" id="1333996"/>
    <lineage>
        <taxon>Bacteria</taxon>
        <taxon>Pseudomonadati</taxon>
        <taxon>Pseudomonadota</taxon>
        <taxon>Alphaproteobacteria</taxon>
        <taxon>Hyphomicrobiales</taxon>
        <taxon>Nitrobacteraceae</taxon>
        <taxon>Variibacter</taxon>
    </lineage>
</organism>
<dbReference type="Pfam" id="PF02424">
    <property type="entry name" value="ApbE"/>
    <property type="match status" value="1"/>
</dbReference>
<keyword evidence="5 10" id="KW-0479">Metal-binding</keyword>
<dbReference type="RefSeq" id="WP_096358129.1">
    <property type="nucleotide sequence ID" value="NZ_AP014946.1"/>
</dbReference>
<dbReference type="PANTHER" id="PTHR30040">
    <property type="entry name" value="THIAMINE BIOSYNTHESIS LIPOPROTEIN APBE"/>
    <property type="match status" value="1"/>
</dbReference>
<comment type="similarity">
    <text evidence="10">Belongs to the ApbE family.</text>
</comment>
<evidence type="ECO:0000256" key="9">
    <source>
        <dbReference type="ARBA" id="ARBA00048540"/>
    </source>
</evidence>
<dbReference type="PIRSF" id="PIRSF006268">
    <property type="entry name" value="ApbE"/>
    <property type="match status" value="1"/>
</dbReference>
<feature type="binding site" evidence="11">
    <location>
        <position position="274"/>
    </location>
    <ligand>
        <name>Mg(2+)</name>
        <dbReference type="ChEBI" id="CHEBI:18420"/>
    </ligand>
</feature>
<evidence type="ECO:0000256" key="7">
    <source>
        <dbReference type="ARBA" id="ARBA00022842"/>
    </source>
</evidence>
<dbReference type="Gene3D" id="3.10.520.10">
    <property type="entry name" value="ApbE-like domains"/>
    <property type="match status" value="1"/>
</dbReference>
<accession>A0A0S3PZR3</accession>
<evidence type="ECO:0000256" key="10">
    <source>
        <dbReference type="PIRNR" id="PIRNR006268"/>
    </source>
</evidence>
<dbReference type="PANTHER" id="PTHR30040:SF2">
    <property type="entry name" value="FAD:PROTEIN FMN TRANSFERASE"/>
    <property type="match status" value="1"/>
</dbReference>
<dbReference type="AlphaFoldDB" id="A0A0S3PZR3"/>
<evidence type="ECO:0000313" key="12">
    <source>
        <dbReference type="EMBL" id="BAT61429.1"/>
    </source>
</evidence>
<dbReference type="Proteomes" id="UP000236884">
    <property type="component" value="Chromosome"/>
</dbReference>
<dbReference type="OrthoDB" id="9778595at2"/>
<protein>
    <recommendedName>
        <fullName evidence="2 10">FAD:protein FMN transferase</fullName>
        <ecNumber evidence="1 10">2.7.1.180</ecNumber>
    </recommendedName>
    <alternativeName>
        <fullName evidence="8 10">Flavin transferase</fullName>
    </alternativeName>
</protein>